<keyword evidence="5 7" id="KW-0560">Oxidoreductase</keyword>
<dbReference type="Proteomes" id="UP000262004">
    <property type="component" value="Chromosome"/>
</dbReference>
<evidence type="ECO:0000256" key="4">
    <source>
        <dbReference type="ARBA" id="ARBA00022964"/>
    </source>
</evidence>
<protein>
    <submittedName>
        <fullName evidence="9">Fe2+-dependent dioxygenase</fullName>
    </submittedName>
</protein>
<dbReference type="GO" id="GO:0005506">
    <property type="term" value="F:iron ion binding"/>
    <property type="evidence" value="ECO:0007669"/>
    <property type="project" value="UniProtKB-UniRule"/>
</dbReference>
<evidence type="ECO:0000259" key="8">
    <source>
        <dbReference type="PROSITE" id="PS51471"/>
    </source>
</evidence>
<keyword evidence="3 7" id="KW-0847">Vitamin C</keyword>
<accession>A0A2Z6DWE8</accession>
<evidence type="ECO:0000256" key="6">
    <source>
        <dbReference type="ARBA" id="ARBA00023004"/>
    </source>
</evidence>
<dbReference type="InterPro" id="IPR023550">
    <property type="entry name" value="PKHD_hydroxylase"/>
</dbReference>
<dbReference type="NCBIfam" id="NF003975">
    <property type="entry name" value="PRK05467.1-4"/>
    <property type="match status" value="1"/>
</dbReference>
<feature type="binding site" evidence="7">
    <location>
        <position position="172"/>
    </location>
    <ligand>
        <name>2-oxoglutarate</name>
        <dbReference type="ChEBI" id="CHEBI:16810"/>
    </ligand>
</feature>
<dbReference type="Gene3D" id="4.10.860.20">
    <property type="entry name" value="Rabenosyn, Rab binding domain"/>
    <property type="match status" value="1"/>
</dbReference>
<dbReference type="GO" id="GO:0006974">
    <property type="term" value="P:DNA damage response"/>
    <property type="evidence" value="ECO:0007669"/>
    <property type="project" value="TreeGrafter"/>
</dbReference>
<dbReference type="OrthoDB" id="9812472at2"/>
<dbReference type="SMART" id="SM00702">
    <property type="entry name" value="P4Hc"/>
    <property type="match status" value="1"/>
</dbReference>
<comment type="cofactor">
    <cofactor evidence="7">
        <name>Fe(2+)</name>
        <dbReference type="ChEBI" id="CHEBI:29033"/>
    </cofactor>
    <text evidence="7">Binds 1 Fe(2+) ion per subunit.</text>
</comment>
<keyword evidence="4 7" id="KW-0223">Dioxygenase</keyword>
<dbReference type="Pfam" id="PF13640">
    <property type="entry name" value="2OG-FeII_Oxy_3"/>
    <property type="match status" value="1"/>
</dbReference>
<evidence type="ECO:0000256" key="7">
    <source>
        <dbReference type="HAMAP-Rule" id="MF_00657"/>
    </source>
</evidence>
<dbReference type="SUPFAM" id="SSF51197">
    <property type="entry name" value="Clavaminate synthase-like"/>
    <property type="match status" value="1"/>
</dbReference>
<dbReference type="GO" id="GO:0006879">
    <property type="term" value="P:intracellular iron ion homeostasis"/>
    <property type="evidence" value="ECO:0007669"/>
    <property type="project" value="TreeGrafter"/>
</dbReference>
<feature type="binding site" evidence="7">
    <location>
        <position position="99"/>
    </location>
    <ligand>
        <name>Fe cation</name>
        <dbReference type="ChEBI" id="CHEBI:24875"/>
    </ligand>
</feature>
<keyword evidence="10" id="KW-1185">Reference proteome</keyword>
<dbReference type="HAMAP" id="MF_00657">
    <property type="entry name" value="Hydroxyl_YbiX"/>
    <property type="match status" value="1"/>
</dbReference>
<dbReference type="AlphaFoldDB" id="A0A2Z6DWE8"/>
<keyword evidence="2 7" id="KW-0479">Metal-binding</keyword>
<dbReference type="PANTHER" id="PTHR41536:SF1">
    <property type="entry name" value="PKHD-TYPE HYDROXYLASE YBIX"/>
    <property type="match status" value="1"/>
</dbReference>
<proteinExistence type="inferred from homology"/>
<name>A0A2Z6DWE8_HYDTE</name>
<feature type="binding site" evidence="7">
    <location>
        <position position="162"/>
    </location>
    <ligand>
        <name>Fe cation</name>
        <dbReference type="ChEBI" id="CHEBI:24875"/>
    </ligand>
</feature>
<comment type="cofactor">
    <cofactor evidence="1 7">
        <name>L-ascorbate</name>
        <dbReference type="ChEBI" id="CHEBI:38290"/>
    </cofactor>
</comment>
<gene>
    <name evidence="9" type="ORF">HPTL_0508</name>
</gene>
<dbReference type="EMBL" id="AP018558">
    <property type="protein sequence ID" value="BBD76776.1"/>
    <property type="molecule type" value="Genomic_DNA"/>
</dbReference>
<dbReference type="GO" id="GO:0031418">
    <property type="term" value="F:L-ascorbic acid binding"/>
    <property type="evidence" value="ECO:0007669"/>
    <property type="project" value="UniProtKB-KW"/>
</dbReference>
<dbReference type="GO" id="GO:0016706">
    <property type="term" value="F:2-oxoglutarate-dependent dioxygenase activity"/>
    <property type="evidence" value="ECO:0007669"/>
    <property type="project" value="UniProtKB-UniRule"/>
</dbReference>
<sequence>MIIHLKEVISKDELQSMRTILESPGTPWIEGKKTAGTQAQLVKNNEQLQSGSEQAKRLRKIVLDALKRNPIFFAAALPKKIFNPMFNRYRPEAPTYGPHIDGAILYSHDDSFWVRGDISCTLFLSDPDEYDGGELIVHDVSGINRLKLPAGDAILYPGGSLHSVSPVVRGVRLASFFWIESMVRNVEQRKILFELDKNILSLRSAIGECEQTVALTGIYHNLLRLWGDTL</sequence>
<evidence type="ECO:0000256" key="1">
    <source>
        <dbReference type="ARBA" id="ARBA00001961"/>
    </source>
</evidence>
<dbReference type="PANTHER" id="PTHR41536">
    <property type="entry name" value="PKHD-TYPE HYDROXYLASE YBIX"/>
    <property type="match status" value="1"/>
</dbReference>
<reference evidence="9 10" key="1">
    <citation type="submission" date="2018-04" db="EMBL/GenBank/DDBJ databases">
        <title>Complete genome sequence of Hydrogenophilus thermoluteolus TH-1.</title>
        <authorList>
            <person name="Arai H."/>
        </authorList>
    </citation>
    <scope>NUCLEOTIDE SEQUENCE [LARGE SCALE GENOMIC DNA]</scope>
    <source>
        <strain evidence="9 10">TH-1</strain>
    </source>
</reference>
<evidence type="ECO:0000256" key="3">
    <source>
        <dbReference type="ARBA" id="ARBA00022896"/>
    </source>
</evidence>
<dbReference type="InterPro" id="IPR006620">
    <property type="entry name" value="Pro_4_hyd_alph"/>
</dbReference>
<dbReference type="RefSeq" id="WP_119334590.1">
    <property type="nucleotide sequence ID" value="NZ_AP018558.1"/>
</dbReference>
<dbReference type="Pfam" id="PF18331">
    <property type="entry name" value="PKHD_C"/>
    <property type="match status" value="1"/>
</dbReference>
<evidence type="ECO:0000256" key="2">
    <source>
        <dbReference type="ARBA" id="ARBA00022723"/>
    </source>
</evidence>
<feature type="binding site" evidence="7">
    <location>
        <position position="101"/>
    </location>
    <ligand>
        <name>Fe cation</name>
        <dbReference type="ChEBI" id="CHEBI:24875"/>
    </ligand>
</feature>
<dbReference type="InterPro" id="IPR044862">
    <property type="entry name" value="Pro_4_hyd_alph_FE2OG_OXY"/>
</dbReference>
<dbReference type="Gene3D" id="2.60.120.620">
    <property type="entry name" value="q2cbj1_9rhob like domain"/>
    <property type="match status" value="1"/>
</dbReference>
<feature type="domain" description="Fe2OG dioxygenase" evidence="8">
    <location>
        <begin position="80"/>
        <end position="181"/>
    </location>
</feature>
<dbReference type="KEGG" id="htl:HPTL_0508"/>
<organism evidence="9 10">
    <name type="scientific">Hydrogenophilus thermoluteolus</name>
    <name type="common">Pseudomonas hydrogenothermophila</name>
    <dbReference type="NCBI Taxonomy" id="297"/>
    <lineage>
        <taxon>Bacteria</taxon>
        <taxon>Pseudomonadati</taxon>
        <taxon>Pseudomonadota</taxon>
        <taxon>Hydrogenophilia</taxon>
        <taxon>Hydrogenophilales</taxon>
        <taxon>Hydrogenophilaceae</taxon>
        <taxon>Hydrogenophilus</taxon>
    </lineage>
</organism>
<evidence type="ECO:0000256" key="5">
    <source>
        <dbReference type="ARBA" id="ARBA00023002"/>
    </source>
</evidence>
<dbReference type="PROSITE" id="PS51471">
    <property type="entry name" value="FE2OG_OXY"/>
    <property type="match status" value="1"/>
</dbReference>
<keyword evidence="6 7" id="KW-0408">Iron</keyword>
<evidence type="ECO:0000313" key="9">
    <source>
        <dbReference type="EMBL" id="BBD76776.1"/>
    </source>
</evidence>
<dbReference type="InterPro" id="IPR005123">
    <property type="entry name" value="Oxoglu/Fe-dep_dioxygenase_dom"/>
</dbReference>
<evidence type="ECO:0000313" key="10">
    <source>
        <dbReference type="Proteomes" id="UP000262004"/>
    </source>
</evidence>
<dbReference type="NCBIfam" id="NF003974">
    <property type="entry name" value="PRK05467.1-3"/>
    <property type="match status" value="1"/>
</dbReference>
<dbReference type="InterPro" id="IPR041097">
    <property type="entry name" value="PKHD_C"/>
</dbReference>